<evidence type="ECO:0000313" key="3">
    <source>
        <dbReference type="EMBL" id="ROT66392.1"/>
    </source>
</evidence>
<evidence type="ECO:0000313" key="4">
    <source>
        <dbReference type="Proteomes" id="UP000283509"/>
    </source>
</evidence>
<dbReference type="InterPro" id="IPR019535">
    <property type="entry name" value="ICE2_C"/>
</dbReference>
<dbReference type="Pfam" id="PF10505">
    <property type="entry name" value="NARG2_C"/>
    <property type="match status" value="1"/>
</dbReference>
<feature type="region of interest" description="Disordered" evidence="1">
    <location>
        <begin position="486"/>
        <end position="577"/>
    </location>
</feature>
<accession>A0A3R7SLZ8</accession>
<reference evidence="3 4" key="1">
    <citation type="submission" date="2018-04" db="EMBL/GenBank/DDBJ databases">
        <authorList>
            <person name="Zhang X."/>
            <person name="Yuan J."/>
            <person name="Li F."/>
            <person name="Xiang J."/>
        </authorList>
    </citation>
    <scope>NUCLEOTIDE SEQUENCE [LARGE SCALE GENOMIC DNA]</scope>
    <source>
        <tissue evidence="3">Muscle</tissue>
    </source>
</reference>
<feature type="compositionally biased region" description="Basic residues" evidence="1">
    <location>
        <begin position="512"/>
        <end position="524"/>
    </location>
</feature>
<feature type="compositionally biased region" description="Basic and acidic residues" evidence="1">
    <location>
        <begin position="498"/>
        <end position="511"/>
    </location>
</feature>
<feature type="region of interest" description="Disordered" evidence="1">
    <location>
        <begin position="1"/>
        <end position="26"/>
    </location>
</feature>
<keyword evidence="3" id="KW-0675">Receptor</keyword>
<organism evidence="3 4">
    <name type="scientific">Penaeus vannamei</name>
    <name type="common">Whiteleg shrimp</name>
    <name type="synonym">Litopenaeus vannamei</name>
    <dbReference type="NCBI Taxonomy" id="6689"/>
    <lineage>
        <taxon>Eukaryota</taxon>
        <taxon>Metazoa</taxon>
        <taxon>Ecdysozoa</taxon>
        <taxon>Arthropoda</taxon>
        <taxon>Crustacea</taxon>
        <taxon>Multicrustacea</taxon>
        <taxon>Malacostraca</taxon>
        <taxon>Eumalacostraca</taxon>
        <taxon>Eucarida</taxon>
        <taxon>Decapoda</taxon>
        <taxon>Dendrobranchiata</taxon>
        <taxon>Penaeoidea</taxon>
        <taxon>Penaeidae</taxon>
        <taxon>Penaeus</taxon>
    </lineage>
</organism>
<dbReference type="Proteomes" id="UP000283509">
    <property type="component" value="Unassembled WGS sequence"/>
</dbReference>
<dbReference type="EMBL" id="QCYY01002943">
    <property type="protein sequence ID" value="ROT66392.1"/>
    <property type="molecule type" value="Genomic_DNA"/>
</dbReference>
<reference evidence="3 4" key="2">
    <citation type="submission" date="2019-01" db="EMBL/GenBank/DDBJ databases">
        <title>The decoding of complex shrimp genome reveals the adaptation for benthos swimmer, frequently molting mechanism and breeding impact on genome.</title>
        <authorList>
            <person name="Sun Y."/>
            <person name="Gao Y."/>
            <person name="Yu Y."/>
        </authorList>
    </citation>
    <scope>NUCLEOTIDE SEQUENCE [LARGE SCALE GENOMIC DNA]</scope>
    <source>
        <tissue evidence="3">Muscle</tissue>
    </source>
</reference>
<name>A0A3R7SLZ8_PENVA</name>
<feature type="domain" description="Little elongation complex subunit 2 C-terminal" evidence="2">
    <location>
        <begin position="647"/>
        <end position="731"/>
    </location>
</feature>
<keyword evidence="4" id="KW-1185">Reference proteome</keyword>
<dbReference type="AlphaFoldDB" id="A0A3R7SLZ8"/>
<evidence type="ECO:0000256" key="1">
    <source>
        <dbReference type="SAM" id="MobiDB-lite"/>
    </source>
</evidence>
<dbReference type="OrthoDB" id="6361816at2759"/>
<protein>
    <submittedName>
        <fullName evidence="3">NMDA receptor-regulated protein 2</fullName>
    </submittedName>
</protein>
<proteinExistence type="predicted"/>
<dbReference type="GO" id="GO:0042795">
    <property type="term" value="P:snRNA transcription by RNA polymerase II"/>
    <property type="evidence" value="ECO:0007669"/>
    <property type="project" value="TreeGrafter"/>
</dbReference>
<dbReference type="PANTHER" id="PTHR14633">
    <property type="entry name" value="LITTLE ELONGATION COMPLEX SUBUNIT 2"/>
    <property type="match status" value="1"/>
</dbReference>
<evidence type="ECO:0000259" key="2">
    <source>
        <dbReference type="Pfam" id="PF10505"/>
    </source>
</evidence>
<dbReference type="GO" id="GO:0045945">
    <property type="term" value="P:positive regulation of transcription by RNA polymerase III"/>
    <property type="evidence" value="ECO:0007669"/>
    <property type="project" value="TreeGrafter"/>
</dbReference>
<dbReference type="GO" id="GO:0008023">
    <property type="term" value="C:transcription elongation factor complex"/>
    <property type="evidence" value="ECO:0007669"/>
    <property type="project" value="InterPro"/>
</dbReference>
<dbReference type="GO" id="GO:0042796">
    <property type="term" value="P:snRNA transcription by RNA polymerase III"/>
    <property type="evidence" value="ECO:0007669"/>
    <property type="project" value="TreeGrafter"/>
</dbReference>
<dbReference type="STRING" id="6689.A0A3R7SLZ8"/>
<sequence>MPSKGSPESGGPTRGTAHYVIPPSRNRLGPFPKMPSHCSQTGIAWLGATEMEQPQEAKTKKGQSMNAASVTFIPGLFKPPPRGFIPIDANDPFIAGPEVLQQECSLFREESAATNQEIKEILKFSEKDWKEIAEAAAKKAVDQKIKQNLDRKVDLIFNEHKFFVKKQCPVLIPYKSSLNHAEHQAYLRAFVKFKIRTPKTACEATEYEQYMRLQNRVYEEQKMFMDFSFQVSRLQLESYNFIPKLINDYVNEYVQYRSRRAAKYMPTYFQEQEVPIRPQDPSNRLSNLQFQHMGHLLSLGSVPWLKLPNVHKLNKLCLDDSVLKTQPPVPKEKEVKKNTLSETVSEDPNAIYLAQKHRANIVICTSALKTLADNHGPNFDNEWDIPVRVQSYGIDDGSGEEKSHRVVFIDKPMPKKTWMPLEKKQLFYKKSALATLTEIKRLNAFRMRSPPLFQYEVMTQNEIEVKEQVDYDDEFLDLTSTSTHDVFGIDSNMNESEFSPKRKYDTEEAKHNKIAKKKVPGKKKGGAESAVGSEPEDKGKSPSKSVSDDSLESTKEQSIASEVDVDRGNTESVKPLTSQAYDSGSFLEDLIDLQDSLLKPLQTQSSPVKAKEEVEADPVHPWPWSNRLKTDWSRHSEAKSCELWTGKNKHYQLFSMGPRNLQPNASVQDLRIIVVHNVHGISRFKSKKIKSKAYIVYPKIENQPYFGCEVNTLSEITQQWINLLVAPSTTLLQEPLFLNPSLGTTY</sequence>
<comment type="caution">
    <text evidence="3">The sequence shown here is derived from an EMBL/GenBank/DDBJ whole genome shotgun (WGS) entry which is preliminary data.</text>
</comment>
<gene>
    <name evidence="3" type="ORF">C7M84_015584</name>
</gene>
<dbReference type="PANTHER" id="PTHR14633:SF3">
    <property type="entry name" value="LITTLE ELONGATION COMPLEX SUBUNIT 2"/>
    <property type="match status" value="1"/>
</dbReference>